<evidence type="ECO:0008006" key="3">
    <source>
        <dbReference type="Google" id="ProtNLM"/>
    </source>
</evidence>
<dbReference type="InterPro" id="IPR032675">
    <property type="entry name" value="LRR_dom_sf"/>
</dbReference>
<reference evidence="1" key="3">
    <citation type="journal article" date="2017" name="Nature">
        <title>Genome sequence of the progenitor of the wheat D genome Aegilops tauschii.</title>
        <authorList>
            <person name="Luo M.C."/>
            <person name="Gu Y.Q."/>
            <person name="Puiu D."/>
            <person name="Wang H."/>
            <person name="Twardziok S.O."/>
            <person name="Deal K.R."/>
            <person name="Huo N."/>
            <person name="Zhu T."/>
            <person name="Wang L."/>
            <person name="Wang Y."/>
            <person name="McGuire P.E."/>
            <person name="Liu S."/>
            <person name="Long H."/>
            <person name="Ramasamy R.K."/>
            <person name="Rodriguez J.C."/>
            <person name="Van S.L."/>
            <person name="Yuan L."/>
            <person name="Wang Z."/>
            <person name="Xia Z."/>
            <person name="Xiao L."/>
            <person name="Anderson O.D."/>
            <person name="Ouyang S."/>
            <person name="Liang Y."/>
            <person name="Zimin A.V."/>
            <person name="Pertea G."/>
            <person name="Qi P."/>
            <person name="Bennetzen J.L."/>
            <person name="Dai X."/>
            <person name="Dawson M.W."/>
            <person name="Muller H.G."/>
            <person name="Kugler K."/>
            <person name="Rivarola-Duarte L."/>
            <person name="Spannagl M."/>
            <person name="Mayer K.F.X."/>
            <person name="Lu F.H."/>
            <person name="Bevan M.W."/>
            <person name="Leroy P."/>
            <person name="Li P."/>
            <person name="You F.M."/>
            <person name="Sun Q."/>
            <person name="Liu Z."/>
            <person name="Lyons E."/>
            <person name="Wicker T."/>
            <person name="Salzberg S.L."/>
            <person name="Devos K.M."/>
            <person name="Dvorak J."/>
        </authorList>
    </citation>
    <scope>NUCLEOTIDE SEQUENCE [LARGE SCALE GENOMIC DNA]</scope>
    <source>
        <strain evidence="1">cv. AL8/78</strain>
    </source>
</reference>
<dbReference type="Gramene" id="AET3Gv21220000.40">
    <property type="protein sequence ID" value="AET3Gv21220000.40"/>
    <property type="gene ID" value="AET3Gv21220000"/>
</dbReference>
<name>A0A453GVC7_AEGTS</name>
<evidence type="ECO:0000313" key="2">
    <source>
        <dbReference type="Proteomes" id="UP000015105"/>
    </source>
</evidence>
<dbReference type="Gene3D" id="3.80.10.10">
    <property type="entry name" value="Ribonuclease Inhibitor"/>
    <property type="match status" value="1"/>
</dbReference>
<reference evidence="2" key="2">
    <citation type="journal article" date="2017" name="Nat. Plants">
        <title>The Aegilops tauschii genome reveals multiple impacts of transposons.</title>
        <authorList>
            <person name="Zhao G."/>
            <person name="Zou C."/>
            <person name="Li K."/>
            <person name="Wang K."/>
            <person name="Li T."/>
            <person name="Gao L."/>
            <person name="Zhang X."/>
            <person name="Wang H."/>
            <person name="Yang Z."/>
            <person name="Liu X."/>
            <person name="Jiang W."/>
            <person name="Mao L."/>
            <person name="Kong X."/>
            <person name="Jiao Y."/>
            <person name="Jia J."/>
        </authorList>
    </citation>
    <scope>NUCLEOTIDE SEQUENCE [LARGE SCALE GENOMIC DNA]</scope>
    <source>
        <strain evidence="2">cv. AL8/78</strain>
    </source>
</reference>
<sequence length="356" mass="39585">MIISGSYVFFPGTNLQVSMVSLAPVIRRNSNLSCLKTAGCRNLLFEQGEVQSTSGNKYGRFLQEITSTCYLEDVEMGWAFCPVRVDDLIPSFSKVRRMTVGLGTTLPENILHALPEICPFLESLVLRFQVISDRVVRNLLESSTNLQVLCLHYCLGNLTSFSFQTMAPALRILRLQWVTPWITNDDLTILTQNCNLVELLLSGCKLLDTSSQEIISSGWPNLACLQLEECGQITLDGVDSILDCKALEEVLLRHTGRGIGRTIITDAIRELPLLRKLALDLCDASEGGYDTPNVPEGKMMRSVRMSRCKKSAAAARSCFGEASSSSSNRKPVQHRETIVLEWSSRQLTTTVVEERL</sequence>
<dbReference type="AlphaFoldDB" id="A0A453GVC7"/>
<dbReference type="EnsemblPlants" id="AET3Gv21220000.40">
    <property type="protein sequence ID" value="AET3Gv21220000.40"/>
    <property type="gene ID" value="AET3Gv21220000"/>
</dbReference>
<reference evidence="1" key="4">
    <citation type="submission" date="2019-03" db="UniProtKB">
        <authorList>
            <consortium name="EnsemblPlants"/>
        </authorList>
    </citation>
    <scope>IDENTIFICATION</scope>
</reference>
<reference evidence="1" key="5">
    <citation type="journal article" date="2021" name="G3 (Bethesda)">
        <title>Aegilops tauschii genome assembly Aet v5.0 features greater sequence contiguity and improved annotation.</title>
        <authorList>
            <person name="Wang L."/>
            <person name="Zhu T."/>
            <person name="Rodriguez J.C."/>
            <person name="Deal K.R."/>
            <person name="Dubcovsky J."/>
            <person name="McGuire P.E."/>
            <person name="Lux T."/>
            <person name="Spannagl M."/>
            <person name="Mayer K.F.X."/>
            <person name="Baldrich P."/>
            <person name="Meyers B.C."/>
            <person name="Huo N."/>
            <person name="Gu Y.Q."/>
            <person name="Zhou H."/>
            <person name="Devos K.M."/>
            <person name="Bennetzen J.L."/>
            <person name="Unver T."/>
            <person name="Budak H."/>
            <person name="Gulick P.J."/>
            <person name="Galiba G."/>
            <person name="Kalapos B."/>
            <person name="Nelson D.R."/>
            <person name="Li P."/>
            <person name="You F.M."/>
            <person name="Luo M.C."/>
            <person name="Dvorak J."/>
        </authorList>
    </citation>
    <scope>NUCLEOTIDE SEQUENCE [LARGE SCALE GENOMIC DNA]</scope>
    <source>
        <strain evidence="1">cv. AL8/78</strain>
    </source>
</reference>
<dbReference type="Proteomes" id="UP000015105">
    <property type="component" value="Chromosome 3D"/>
</dbReference>
<dbReference type="SUPFAM" id="SSF52047">
    <property type="entry name" value="RNI-like"/>
    <property type="match status" value="1"/>
</dbReference>
<keyword evidence="2" id="KW-1185">Reference proteome</keyword>
<accession>A0A453GVC7</accession>
<organism evidence="1 2">
    <name type="scientific">Aegilops tauschii subsp. strangulata</name>
    <name type="common">Goatgrass</name>
    <dbReference type="NCBI Taxonomy" id="200361"/>
    <lineage>
        <taxon>Eukaryota</taxon>
        <taxon>Viridiplantae</taxon>
        <taxon>Streptophyta</taxon>
        <taxon>Embryophyta</taxon>
        <taxon>Tracheophyta</taxon>
        <taxon>Spermatophyta</taxon>
        <taxon>Magnoliopsida</taxon>
        <taxon>Liliopsida</taxon>
        <taxon>Poales</taxon>
        <taxon>Poaceae</taxon>
        <taxon>BOP clade</taxon>
        <taxon>Pooideae</taxon>
        <taxon>Triticodae</taxon>
        <taxon>Triticeae</taxon>
        <taxon>Triticinae</taxon>
        <taxon>Aegilops</taxon>
    </lineage>
</organism>
<protein>
    <recommendedName>
        <fullName evidence="3">FBD domain-containing protein</fullName>
    </recommendedName>
</protein>
<evidence type="ECO:0000313" key="1">
    <source>
        <dbReference type="EnsemblPlants" id="AET3Gv21220000.40"/>
    </source>
</evidence>
<proteinExistence type="predicted"/>
<reference evidence="2" key="1">
    <citation type="journal article" date="2014" name="Science">
        <title>Ancient hybridizations among the ancestral genomes of bread wheat.</title>
        <authorList>
            <consortium name="International Wheat Genome Sequencing Consortium,"/>
            <person name="Marcussen T."/>
            <person name="Sandve S.R."/>
            <person name="Heier L."/>
            <person name="Spannagl M."/>
            <person name="Pfeifer M."/>
            <person name="Jakobsen K.S."/>
            <person name="Wulff B.B."/>
            <person name="Steuernagel B."/>
            <person name="Mayer K.F."/>
            <person name="Olsen O.A."/>
        </authorList>
    </citation>
    <scope>NUCLEOTIDE SEQUENCE [LARGE SCALE GENOMIC DNA]</scope>
    <source>
        <strain evidence="2">cv. AL8/78</strain>
    </source>
</reference>